<protein>
    <submittedName>
        <fullName evidence="2">Uncharacterized protein</fullName>
    </submittedName>
</protein>
<feature type="coiled-coil region" evidence="1">
    <location>
        <begin position="183"/>
        <end position="217"/>
    </location>
</feature>
<comment type="caution">
    <text evidence="2">The sequence shown here is derived from an EMBL/GenBank/DDBJ whole genome shotgun (WGS) entry which is preliminary data.</text>
</comment>
<keyword evidence="3" id="KW-1185">Reference proteome</keyword>
<evidence type="ECO:0000256" key="1">
    <source>
        <dbReference type="SAM" id="Coils"/>
    </source>
</evidence>
<dbReference type="EMBL" id="JAJSOF020000003">
    <property type="protein sequence ID" value="KAJ4448856.1"/>
    <property type="molecule type" value="Genomic_DNA"/>
</dbReference>
<sequence length="308" mass="36954">MLSHLTPAIVNFCDCSEVLSHHSSAIVNFCNSSEVLRGLFFTRMAHTTTKQHLRQRVQKLEEQVRFLMSEMKRIKQKYEDDDSPEKDVEIEIYEEQGDNFKLSEKENKDQELWTKLEDDRNKEHSLRLKFQEELREEKEVQLRLKQERDSEQELRLKLEVELIKERELRLKLERDWNIGQERCLRLEEELREEREALAKLKSELYMQQEQQRDAERRCAEQCEDKHLHKETWHVLHVTSVYKALAEVRGLPLVQLLKCIGATYPVEQNVRSGIQCCHYFRAYYEEAQREAFHLADPNDHQGKCDMDYS</sequence>
<reference evidence="2 3" key="1">
    <citation type="journal article" date="2022" name="Allergy">
        <title>Genome assembly and annotation of Periplaneta americana reveal a comprehensive cockroach allergen profile.</title>
        <authorList>
            <person name="Wang L."/>
            <person name="Xiong Q."/>
            <person name="Saelim N."/>
            <person name="Wang L."/>
            <person name="Nong W."/>
            <person name="Wan A.T."/>
            <person name="Shi M."/>
            <person name="Liu X."/>
            <person name="Cao Q."/>
            <person name="Hui J.H.L."/>
            <person name="Sookrung N."/>
            <person name="Leung T.F."/>
            <person name="Tungtrongchitr A."/>
            <person name="Tsui S.K.W."/>
        </authorList>
    </citation>
    <scope>NUCLEOTIDE SEQUENCE [LARGE SCALE GENOMIC DNA]</scope>
    <source>
        <strain evidence="2">PWHHKU_190912</strain>
    </source>
</reference>
<evidence type="ECO:0000313" key="2">
    <source>
        <dbReference type="EMBL" id="KAJ4448856.1"/>
    </source>
</evidence>
<gene>
    <name evidence="2" type="ORF">ANN_00247</name>
</gene>
<proteinExistence type="predicted"/>
<name>A0ABQ8TQ89_PERAM</name>
<accession>A0ABQ8TQ89</accession>
<organism evidence="2 3">
    <name type="scientific">Periplaneta americana</name>
    <name type="common">American cockroach</name>
    <name type="synonym">Blatta americana</name>
    <dbReference type="NCBI Taxonomy" id="6978"/>
    <lineage>
        <taxon>Eukaryota</taxon>
        <taxon>Metazoa</taxon>
        <taxon>Ecdysozoa</taxon>
        <taxon>Arthropoda</taxon>
        <taxon>Hexapoda</taxon>
        <taxon>Insecta</taxon>
        <taxon>Pterygota</taxon>
        <taxon>Neoptera</taxon>
        <taxon>Polyneoptera</taxon>
        <taxon>Dictyoptera</taxon>
        <taxon>Blattodea</taxon>
        <taxon>Blattoidea</taxon>
        <taxon>Blattidae</taxon>
        <taxon>Blattinae</taxon>
        <taxon>Periplaneta</taxon>
    </lineage>
</organism>
<dbReference type="Proteomes" id="UP001148838">
    <property type="component" value="Unassembled WGS sequence"/>
</dbReference>
<evidence type="ECO:0000313" key="3">
    <source>
        <dbReference type="Proteomes" id="UP001148838"/>
    </source>
</evidence>
<keyword evidence="1" id="KW-0175">Coiled coil</keyword>
<feature type="coiled-coil region" evidence="1">
    <location>
        <begin position="43"/>
        <end position="77"/>
    </location>
</feature>